<feature type="region of interest" description="Disordered" evidence="14">
    <location>
        <begin position="407"/>
        <end position="475"/>
    </location>
</feature>
<keyword evidence="7" id="KW-0805">Transcription regulation</keyword>
<evidence type="ECO:0000256" key="7">
    <source>
        <dbReference type="ARBA" id="ARBA00023015"/>
    </source>
</evidence>
<evidence type="ECO:0000256" key="8">
    <source>
        <dbReference type="ARBA" id="ARBA00023110"/>
    </source>
</evidence>
<evidence type="ECO:0000256" key="4">
    <source>
        <dbReference type="ARBA" id="ARBA00022491"/>
    </source>
</evidence>
<sequence length="911" mass="103266">MKSDEESASTTVSSTETPNSTATENSKDKMGDTIKTSNLDNIENKENKEDNNTTSTNTTTDSNSTEKPIENTTTITTDSKNENNHSGTNGLDEKTKNDIPTEVSPTTTTNSTTTNNNGDKKDDAMDVDSDNTKNNNNNSNNNNNNNHTESNTTEDSRPKIDEIEKDKEKPKDSTNENSINIDKVESPTTATTTTGDTQVNEEKKVEFVQIDNKEIEEELEKSKKEKEKENASSNGNSPNSTNTTATTTTATTATTTTGSSGKSANGNEDEDEEMEDIEDESGGLKEKKSSVPVPEGGVVVNKSSYNSNKEEDIEHRKRLECLGNIERIEKEFTELKEKFFQDKLAQLKKEVEDIKIGEHQTLQDRMKDLESKKERKLYIAETWKNYQLQSIMNMFDSEKQQLEDEHQEEAHHLKERMVNSIHDKQKRITEERDSMRSDSESRITTRTRRRTQLSGPNSLQTQSLISSNQKKKQTPAPVVFHLKESENHELINFFLNFLSQTPPSRMDKKLIEGETKFLNEDSTIKKTLLRGGVGTTYPKDGDEIHMHYITRLLDDSIIENTRGKKSGGYYSFILGGQGQKVPGWSTCLKSMLKSEVALFQLKSKHAYGKLGSSDLTIAPNQSCIFEIELLSFTSNSDISEKKDLSLIKSIITHSKQLSNNVKLDSLSPKYESKLNLSYLLKIDKTGEVLEKFEKINVCLGESKSIYKLLEYILMNVKVGEKCNISVRFNKENLPQYNSKLESEQLGCTYQIELHQLENVKEIHQYRPNEMVGQGLERKNSGSEFFKNKDYALAIRKYEKAVDFFTFAMELTTDPKEQSQAKELIVTCLSNQTVCYLSLQQWKQVIQLSTKVLSMTEYKHLKSLNCRGKAHREIKEYSRAKIDFQKVLSLDPTNADAKRELSLISNLETTKK</sequence>
<dbReference type="PANTHER" id="PTHR46512">
    <property type="entry name" value="PEPTIDYLPROLYL ISOMERASE"/>
    <property type="match status" value="1"/>
</dbReference>
<evidence type="ECO:0000256" key="6">
    <source>
        <dbReference type="ARBA" id="ARBA00022803"/>
    </source>
</evidence>
<keyword evidence="11" id="KW-0539">Nucleus</keyword>
<dbReference type="InterPro" id="IPR050754">
    <property type="entry name" value="FKBP4/5/8-like"/>
</dbReference>
<evidence type="ECO:0000256" key="3">
    <source>
        <dbReference type="ARBA" id="ARBA00013194"/>
    </source>
</evidence>
<dbReference type="Gene3D" id="1.25.40.10">
    <property type="entry name" value="Tetratricopeptide repeat domain"/>
    <property type="match status" value="1"/>
</dbReference>
<dbReference type="EC" id="5.2.1.8" evidence="3 12"/>
<keyword evidence="9" id="KW-0804">Transcription</keyword>
<keyword evidence="4" id="KW-0678">Repressor</keyword>
<name>A0A152A4E9_TIELA</name>
<dbReference type="Gene3D" id="3.10.50.40">
    <property type="match status" value="1"/>
</dbReference>
<feature type="domain" description="PPIase FKBP-type" evidence="15">
    <location>
        <begin position="541"/>
        <end position="633"/>
    </location>
</feature>
<protein>
    <recommendedName>
        <fullName evidence="3 12">peptidylprolyl isomerase</fullName>
        <ecNumber evidence="3 12">5.2.1.8</ecNumber>
    </recommendedName>
</protein>
<dbReference type="InParanoid" id="A0A152A4E9"/>
<dbReference type="Gene3D" id="1.20.5.1500">
    <property type="match status" value="1"/>
</dbReference>
<dbReference type="EMBL" id="LODT01000011">
    <property type="protein sequence ID" value="KYR01116.1"/>
    <property type="molecule type" value="Genomic_DNA"/>
</dbReference>
<feature type="compositionally biased region" description="Low complexity" evidence="14">
    <location>
        <begin position="188"/>
        <end position="197"/>
    </location>
</feature>
<evidence type="ECO:0000256" key="9">
    <source>
        <dbReference type="ARBA" id="ARBA00023163"/>
    </source>
</evidence>
<feature type="compositionally biased region" description="Acidic residues" evidence="14">
    <location>
        <begin position="267"/>
        <end position="281"/>
    </location>
</feature>
<feature type="compositionally biased region" description="Low complexity" evidence="14">
    <location>
        <begin position="132"/>
        <end position="153"/>
    </location>
</feature>
<proteinExistence type="predicted"/>
<dbReference type="InterPro" id="IPR019734">
    <property type="entry name" value="TPR_rpt"/>
</dbReference>
<evidence type="ECO:0000313" key="17">
    <source>
        <dbReference type="Proteomes" id="UP000076078"/>
    </source>
</evidence>
<dbReference type="PROSITE" id="PS50059">
    <property type="entry name" value="FKBP_PPIASE"/>
    <property type="match status" value="1"/>
</dbReference>
<feature type="compositionally biased region" description="Low complexity" evidence="14">
    <location>
        <begin position="52"/>
        <end position="66"/>
    </location>
</feature>
<dbReference type="OrthoDB" id="433738at2759"/>
<feature type="repeat" description="TPR" evidence="13">
    <location>
        <begin position="860"/>
        <end position="893"/>
    </location>
</feature>
<dbReference type="SUPFAM" id="SSF54534">
    <property type="entry name" value="FKBP-like"/>
    <property type="match status" value="1"/>
</dbReference>
<dbReference type="SMART" id="SM01401">
    <property type="entry name" value="Sds3"/>
    <property type="match status" value="1"/>
</dbReference>
<dbReference type="InterPro" id="IPR011990">
    <property type="entry name" value="TPR-like_helical_dom_sf"/>
</dbReference>
<evidence type="ECO:0000256" key="14">
    <source>
        <dbReference type="SAM" id="MobiDB-lite"/>
    </source>
</evidence>
<keyword evidence="17" id="KW-1185">Reference proteome</keyword>
<feature type="region of interest" description="Disordered" evidence="14">
    <location>
        <begin position="1"/>
        <end position="311"/>
    </location>
</feature>
<evidence type="ECO:0000313" key="16">
    <source>
        <dbReference type="EMBL" id="KYR01116.1"/>
    </source>
</evidence>
<feature type="compositionally biased region" description="Basic and acidic residues" evidence="14">
    <location>
        <begin position="154"/>
        <end position="174"/>
    </location>
</feature>
<accession>A0A152A4E9</accession>
<feature type="compositionally biased region" description="Low complexity" evidence="14">
    <location>
        <begin position="106"/>
        <end position="117"/>
    </location>
</feature>
<feature type="compositionally biased region" description="Polar residues" evidence="14">
    <location>
        <begin position="452"/>
        <end position="468"/>
    </location>
</feature>
<evidence type="ECO:0000256" key="1">
    <source>
        <dbReference type="ARBA" id="ARBA00000971"/>
    </source>
</evidence>
<evidence type="ECO:0000256" key="12">
    <source>
        <dbReference type="PROSITE-ProRule" id="PRU00277"/>
    </source>
</evidence>
<dbReference type="GO" id="GO:0005654">
    <property type="term" value="C:nucleoplasm"/>
    <property type="evidence" value="ECO:0007669"/>
    <property type="project" value="UniProtKB-ARBA"/>
</dbReference>
<feature type="compositionally biased region" description="Low complexity" evidence="14">
    <location>
        <begin position="231"/>
        <end position="266"/>
    </location>
</feature>
<dbReference type="GO" id="GO:0010468">
    <property type="term" value="P:regulation of gene expression"/>
    <property type="evidence" value="ECO:0007669"/>
    <property type="project" value="UniProtKB-ARBA"/>
</dbReference>
<dbReference type="Pfam" id="PF00254">
    <property type="entry name" value="FKBP_C"/>
    <property type="match status" value="1"/>
</dbReference>
<evidence type="ECO:0000256" key="13">
    <source>
        <dbReference type="PROSITE-ProRule" id="PRU00339"/>
    </source>
</evidence>
<dbReference type="SUPFAM" id="SSF48452">
    <property type="entry name" value="TPR-like"/>
    <property type="match status" value="1"/>
</dbReference>
<keyword evidence="8 12" id="KW-0697">Rotamase</keyword>
<comment type="caution">
    <text evidence="16">The sequence shown here is derived from an EMBL/GenBank/DDBJ whole genome shotgun (WGS) entry which is preliminary data.</text>
</comment>
<evidence type="ECO:0000256" key="11">
    <source>
        <dbReference type="ARBA" id="ARBA00023242"/>
    </source>
</evidence>
<dbReference type="Proteomes" id="UP000076078">
    <property type="component" value="Unassembled WGS sequence"/>
</dbReference>
<comment type="catalytic activity">
    <reaction evidence="1 12">
        <text>[protein]-peptidylproline (omega=180) = [protein]-peptidylproline (omega=0)</text>
        <dbReference type="Rhea" id="RHEA:16237"/>
        <dbReference type="Rhea" id="RHEA-COMP:10747"/>
        <dbReference type="Rhea" id="RHEA-COMP:10748"/>
        <dbReference type="ChEBI" id="CHEBI:83833"/>
        <dbReference type="ChEBI" id="CHEBI:83834"/>
        <dbReference type="EC" id="5.2.1.8"/>
    </reaction>
</comment>
<evidence type="ECO:0000259" key="15">
    <source>
        <dbReference type="PROSITE" id="PS50059"/>
    </source>
</evidence>
<feature type="compositionally biased region" description="Basic and acidic residues" evidence="14">
    <location>
        <begin position="407"/>
        <end position="443"/>
    </location>
</feature>
<dbReference type="PROSITE" id="PS50005">
    <property type="entry name" value="TPR"/>
    <property type="match status" value="1"/>
</dbReference>
<feature type="compositionally biased region" description="Low complexity" evidence="14">
    <location>
        <begin position="290"/>
        <end position="300"/>
    </location>
</feature>
<organism evidence="16 17">
    <name type="scientific">Tieghemostelium lacteum</name>
    <name type="common">Slime mold</name>
    <name type="synonym">Dictyostelium lacteum</name>
    <dbReference type="NCBI Taxonomy" id="361077"/>
    <lineage>
        <taxon>Eukaryota</taxon>
        <taxon>Amoebozoa</taxon>
        <taxon>Evosea</taxon>
        <taxon>Eumycetozoa</taxon>
        <taxon>Dictyostelia</taxon>
        <taxon>Dictyosteliales</taxon>
        <taxon>Raperosteliaceae</taxon>
        <taxon>Tieghemostelium</taxon>
    </lineage>
</organism>
<evidence type="ECO:0000256" key="5">
    <source>
        <dbReference type="ARBA" id="ARBA00022737"/>
    </source>
</evidence>
<feature type="compositionally biased region" description="Polar residues" evidence="14">
    <location>
        <begin position="70"/>
        <end position="89"/>
    </location>
</feature>
<reference evidence="16 17" key="1">
    <citation type="submission" date="2015-12" db="EMBL/GenBank/DDBJ databases">
        <title>Dictyostelia acquired genes for synthesis and detection of signals that induce cell-type specialization by lateral gene transfer from prokaryotes.</title>
        <authorList>
            <person name="Gloeckner G."/>
            <person name="Schaap P."/>
        </authorList>
    </citation>
    <scope>NUCLEOTIDE SEQUENCE [LARGE SCALE GENOMIC DNA]</scope>
    <source>
        <strain evidence="16 17">TK</strain>
    </source>
</reference>
<evidence type="ECO:0000256" key="2">
    <source>
        <dbReference type="ARBA" id="ARBA00004123"/>
    </source>
</evidence>
<dbReference type="STRING" id="361077.A0A152A4E9"/>
<evidence type="ECO:0000256" key="10">
    <source>
        <dbReference type="ARBA" id="ARBA00023235"/>
    </source>
</evidence>
<feature type="compositionally biased region" description="Basic and acidic residues" evidence="14">
    <location>
        <begin position="42"/>
        <end position="51"/>
    </location>
</feature>
<comment type="subcellular location">
    <subcellularLocation>
        <location evidence="2">Nucleus</location>
    </subcellularLocation>
</comment>
<dbReference type="InterPro" id="IPR001179">
    <property type="entry name" value="PPIase_FKBP_dom"/>
</dbReference>
<feature type="compositionally biased region" description="Low complexity" evidence="14">
    <location>
        <begin position="8"/>
        <end position="17"/>
    </location>
</feature>
<keyword evidence="10 12" id="KW-0413">Isomerase</keyword>
<dbReference type="SMART" id="SM00028">
    <property type="entry name" value="TPR"/>
    <property type="match status" value="2"/>
</dbReference>
<dbReference type="Pfam" id="PF08598">
    <property type="entry name" value="Sds3"/>
    <property type="match status" value="1"/>
</dbReference>
<dbReference type="InterPro" id="IPR013907">
    <property type="entry name" value="Sds3"/>
</dbReference>
<dbReference type="GO" id="GO:0003755">
    <property type="term" value="F:peptidyl-prolyl cis-trans isomerase activity"/>
    <property type="evidence" value="ECO:0007669"/>
    <property type="project" value="UniProtKB-KW"/>
</dbReference>
<feature type="compositionally biased region" description="Basic and acidic residues" evidence="14">
    <location>
        <begin position="220"/>
        <end position="230"/>
    </location>
</feature>
<dbReference type="PANTHER" id="PTHR46512:SF9">
    <property type="entry name" value="PEPTIDYLPROLYL ISOMERASE"/>
    <property type="match status" value="1"/>
</dbReference>
<dbReference type="InterPro" id="IPR046357">
    <property type="entry name" value="PPIase_dom_sf"/>
</dbReference>
<gene>
    <name evidence="16" type="ORF">DLAC_02218</name>
</gene>
<dbReference type="AlphaFoldDB" id="A0A152A4E9"/>
<keyword evidence="6 13" id="KW-0802">TPR repeat</keyword>
<keyword evidence="5" id="KW-0677">Repeat</keyword>